<reference evidence="1" key="1">
    <citation type="submission" date="2016-10" db="EMBL/GenBank/DDBJ databases">
        <authorList>
            <person name="de Groot N.N."/>
        </authorList>
    </citation>
    <scope>NUCLEOTIDE SEQUENCE</scope>
</reference>
<sequence length="57" mass="6397">MILYAKFKSRVKTPKAKKCSDLSDSSAIVGATSCGSRAKIYEHKRAVQNENIYNLLY</sequence>
<dbReference type="EMBL" id="FPKX01000070">
    <property type="protein sequence ID" value="SFZ98965.1"/>
    <property type="molecule type" value="Genomic_DNA"/>
</dbReference>
<organism evidence="1">
    <name type="scientific">hydrothermal vent metagenome</name>
    <dbReference type="NCBI Taxonomy" id="652676"/>
    <lineage>
        <taxon>unclassified sequences</taxon>
        <taxon>metagenomes</taxon>
        <taxon>ecological metagenomes</taxon>
    </lineage>
</organism>
<gene>
    <name evidence="1" type="ORF">MNB_SV-5-644</name>
</gene>
<dbReference type="AlphaFoldDB" id="A0A1W1EG05"/>
<evidence type="ECO:0000313" key="1">
    <source>
        <dbReference type="EMBL" id="SFZ98965.1"/>
    </source>
</evidence>
<accession>A0A1W1EG05</accession>
<proteinExistence type="predicted"/>
<name>A0A1W1EG05_9ZZZZ</name>
<protein>
    <submittedName>
        <fullName evidence="1">Uncharacterized protein</fullName>
    </submittedName>
</protein>